<keyword evidence="1" id="KW-1133">Transmembrane helix</keyword>
<accession>A0A9P0Q996</accession>
<feature type="transmembrane region" description="Helical" evidence="1">
    <location>
        <begin position="36"/>
        <end position="56"/>
    </location>
</feature>
<keyword evidence="1" id="KW-0472">Membrane</keyword>
<dbReference type="Proteomes" id="UP001152888">
    <property type="component" value="Unassembled WGS sequence"/>
</dbReference>
<evidence type="ECO:0000313" key="3">
    <source>
        <dbReference type="Proteomes" id="UP001152888"/>
    </source>
</evidence>
<comment type="caution">
    <text evidence="2">The sequence shown here is derived from an EMBL/GenBank/DDBJ whole genome shotgun (WGS) entry which is preliminary data.</text>
</comment>
<evidence type="ECO:0000256" key="1">
    <source>
        <dbReference type="SAM" id="Phobius"/>
    </source>
</evidence>
<keyword evidence="3" id="KW-1185">Reference proteome</keyword>
<proteinExistence type="predicted"/>
<name>A0A9P0Q996_ACAOB</name>
<feature type="non-terminal residue" evidence="2">
    <location>
        <position position="57"/>
    </location>
</feature>
<organism evidence="2 3">
    <name type="scientific">Acanthoscelides obtectus</name>
    <name type="common">Bean weevil</name>
    <name type="synonym">Bruchus obtectus</name>
    <dbReference type="NCBI Taxonomy" id="200917"/>
    <lineage>
        <taxon>Eukaryota</taxon>
        <taxon>Metazoa</taxon>
        <taxon>Ecdysozoa</taxon>
        <taxon>Arthropoda</taxon>
        <taxon>Hexapoda</taxon>
        <taxon>Insecta</taxon>
        <taxon>Pterygota</taxon>
        <taxon>Neoptera</taxon>
        <taxon>Endopterygota</taxon>
        <taxon>Coleoptera</taxon>
        <taxon>Polyphaga</taxon>
        <taxon>Cucujiformia</taxon>
        <taxon>Chrysomeloidea</taxon>
        <taxon>Chrysomelidae</taxon>
        <taxon>Bruchinae</taxon>
        <taxon>Bruchini</taxon>
        <taxon>Acanthoscelides</taxon>
    </lineage>
</organism>
<sequence length="57" mass="6843">TRQQWTKLWTCKDSLLSNFGLVSLVTIWTFRLEPTFYILYQIITLGLIQLLFFVLIF</sequence>
<feature type="transmembrane region" description="Helical" evidence="1">
    <location>
        <begin position="12"/>
        <end position="30"/>
    </location>
</feature>
<dbReference type="EMBL" id="CAKOFQ010008796">
    <property type="protein sequence ID" value="CAH2016022.1"/>
    <property type="molecule type" value="Genomic_DNA"/>
</dbReference>
<reference evidence="2" key="1">
    <citation type="submission" date="2022-03" db="EMBL/GenBank/DDBJ databases">
        <authorList>
            <person name="Sayadi A."/>
        </authorList>
    </citation>
    <scope>NUCLEOTIDE SEQUENCE</scope>
</reference>
<evidence type="ECO:0000313" key="2">
    <source>
        <dbReference type="EMBL" id="CAH2016022.1"/>
    </source>
</evidence>
<keyword evidence="1" id="KW-0812">Transmembrane</keyword>
<dbReference type="AlphaFoldDB" id="A0A9P0Q996"/>
<protein>
    <submittedName>
        <fullName evidence="2">Uncharacterized protein</fullName>
    </submittedName>
</protein>
<gene>
    <name evidence="2" type="ORF">ACAOBT_LOCUS35090</name>
</gene>